<comment type="caution">
    <text evidence="1">The sequence shown here is derived from an EMBL/GenBank/DDBJ whole genome shotgun (WGS) entry which is preliminary data.</text>
</comment>
<organism evidence="1 2">
    <name type="scientific">Oceanobacillus caeni</name>
    <dbReference type="NCBI Taxonomy" id="405946"/>
    <lineage>
        <taxon>Bacteria</taxon>
        <taxon>Bacillati</taxon>
        <taxon>Bacillota</taxon>
        <taxon>Bacilli</taxon>
        <taxon>Bacillales</taxon>
        <taxon>Bacillaceae</taxon>
        <taxon>Oceanobacillus</taxon>
    </lineage>
</organism>
<gene>
    <name evidence="1" type="ORF">AFL42_15895</name>
</gene>
<name>A0ABR5MFS1_9BACI</name>
<proteinExistence type="predicted"/>
<evidence type="ECO:0000313" key="2">
    <source>
        <dbReference type="Proteomes" id="UP000037854"/>
    </source>
</evidence>
<sequence length="174" mass="20220">MVIVKVNDIVNVEKNLKDIMFMDDNDHFYAMNFFDESNSMGEIQWSNSFRYGKMNMVNFIRKSNYFYLFTSSVQNYKYLGKVLDKLLGSNVTIEVFRLPLNCKYKESLSQEITSVDVDPFFGIKAKLELADNNPILLKIYTNGLITYPITTDKTKVDKLLEISTDIIEKCNQNV</sequence>
<dbReference type="RefSeq" id="WP_047186561.1">
    <property type="nucleotide sequence ID" value="NZ_JARTGE010000141.1"/>
</dbReference>
<accession>A0ABR5MFS1</accession>
<dbReference type="EMBL" id="LGTK01000086">
    <property type="protein sequence ID" value="KPH71216.1"/>
    <property type="molecule type" value="Genomic_DNA"/>
</dbReference>
<keyword evidence="2" id="KW-1185">Reference proteome</keyword>
<evidence type="ECO:0000313" key="1">
    <source>
        <dbReference type="EMBL" id="KPH71216.1"/>
    </source>
</evidence>
<protein>
    <submittedName>
        <fullName evidence="1">Uncharacterized protein</fullName>
    </submittedName>
</protein>
<reference evidence="1 2" key="1">
    <citation type="submission" date="2015-07" db="EMBL/GenBank/DDBJ databases">
        <title>High-quality draft genome sequence of Oceanobacillus caeni HM6, a bacillus isolated from a human feces.</title>
        <authorList>
            <person name="Kumar J."/>
            <person name="Verma M.K."/>
            <person name="Pandey R."/>
            <person name="Bhambi M."/>
            <person name="Chauhan N."/>
        </authorList>
    </citation>
    <scope>NUCLEOTIDE SEQUENCE [LARGE SCALE GENOMIC DNA]</scope>
    <source>
        <strain evidence="1 2">HM6</strain>
    </source>
</reference>
<dbReference type="Proteomes" id="UP000037854">
    <property type="component" value="Unassembled WGS sequence"/>
</dbReference>